<evidence type="ECO:0000313" key="1">
    <source>
        <dbReference type="EMBL" id="MBX53434.1"/>
    </source>
</evidence>
<organism evidence="1">
    <name type="scientific">Rhizophora mucronata</name>
    <name type="common">Asiatic mangrove</name>
    <dbReference type="NCBI Taxonomy" id="61149"/>
    <lineage>
        <taxon>Eukaryota</taxon>
        <taxon>Viridiplantae</taxon>
        <taxon>Streptophyta</taxon>
        <taxon>Embryophyta</taxon>
        <taxon>Tracheophyta</taxon>
        <taxon>Spermatophyta</taxon>
        <taxon>Magnoliopsida</taxon>
        <taxon>eudicotyledons</taxon>
        <taxon>Gunneridae</taxon>
        <taxon>Pentapetalae</taxon>
        <taxon>rosids</taxon>
        <taxon>fabids</taxon>
        <taxon>Malpighiales</taxon>
        <taxon>Rhizophoraceae</taxon>
        <taxon>Rhizophora</taxon>
    </lineage>
</organism>
<proteinExistence type="predicted"/>
<sequence length="28" mass="3354">MTAYAYDTFCVLKFVEGIGRYFCREWSP</sequence>
<protein>
    <submittedName>
        <fullName evidence="1">Uncharacterized protein</fullName>
    </submittedName>
</protein>
<accession>A0A2P2PFC2</accession>
<name>A0A2P2PFC2_RHIMU</name>
<reference evidence="1" key="1">
    <citation type="submission" date="2018-02" db="EMBL/GenBank/DDBJ databases">
        <title>Rhizophora mucronata_Transcriptome.</title>
        <authorList>
            <person name="Meera S.P."/>
            <person name="Sreeshan A."/>
            <person name="Augustine A."/>
        </authorList>
    </citation>
    <scope>NUCLEOTIDE SEQUENCE</scope>
    <source>
        <tissue evidence="1">Leaf</tissue>
    </source>
</reference>
<dbReference type="AlphaFoldDB" id="A0A2P2PFC2"/>
<dbReference type="EMBL" id="GGEC01072950">
    <property type="protein sequence ID" value="MBX53434.1"/>
    <property type="molecule type" value="Transcribed_RNA"/>
</dbReference>